<gene>
    <name evidence="2" type="ORF">CIT37_38105</name>
</gene>
<sequence>MRVLTAGPPGFLFDVTGICDLPARRHAQASRPDHQGRSMSSFPNLIRQIVIFHSCAAAAPKRVGVVPSRRAENDPGAGDARRMSCGQRSSFTPSSFWRSPAGCRAHAL</sequence>
<name>A0A2U8PHN9_9BRAD</name>
<dbReference type="Proteomes" id="UP000215703">
    <property type="component" value="Chromosome"/>
</dbReference>
<evidence type="ECO:0000256" key="1">
    <source>
        <dbReference type="SAM" id="MobiDB-lite"/>
    </source>
</evidence>
<reference evidence="2 3" key="2">
    <citation type="journal article" date="2017" name="Syst. Appl. Microbiol.">
        <title>Soybeans inoculated with root zone soils of Canadian native legumes harbour diverse and novel Bradyrhizobium spp. that possess agricultural potential.</title>
        <authorList>
            <person name="Bromfield E.S.P."/>
            <person name="Cloutier S."/>
            <person name="Tambong J.T."/>
            <person name="Tran Thi T.V."/>
        </authorList>
    </citation>
    <scope>NUCLEOTIDE SEQUENCE [LARGE SCALE GENOMIC DNA]</scope>
    <source>
        <strain evidence="2 3">OO99</strain>
    </source>
</reference>
<protein>
    <submittedName>
        <fullName evidence="2">Uncharacterized protein</fullName>
    </submittedName>
</protein>
<reference evidence="2 3" key="1">
    <citation type="journal article" date="2014" name="Int. J. Syst. Evol. Microbiol.">
        <title>Bradyrhizobium ottawaense sp. nov., a symbiotic nitrogen fixing bacterium from root nodules of soybeans in Canada.</title>
        <authorList>
            <person name="Yu X."/>
            <person name="Cloutier S."/>
            <person name="Tambong J.T."/>
            <person name="Bromfield E.S."/>
        </authorList>
    </citation>
    <scope>NUCLEOTIDE SEQUENCE [LARGE SCALE GENOMIC DNA]</scope>
    <source>
        <strain evidence="2 3">OO99</strain>
    </source>
</reference>
<evidence type="ECO:0000313" key="2">
    <source>
        <dbReference type="EMBL" id="AWL97285.1"/>
    </source>
</evidence>
<feature type="region of interest" description="Disordered" evidence="1">
    <location>
        <begin position="67"/>
        <end position="108"/>
    </location>
</feature>
<dbReference type="EMBL" id="CP029425">
    <property type="protein sequence ID" value="AWL97285.1"/>
    <property type="molecule type" value="Genomic_DNA"/>
</dbReference>
<accession>A0A2U8PHN9</accession>
<organism evidence="2 3">
    <name type="scientific">Bradyrhizobium ottawaense</name>
    <dbReference type="NCBI Taxonomy" id="931866"/>
    <lineage>
        <taxon>Bacteria</taxon>
        <taxon>Pseudomonadati</taxon>
        <taxon>Pseudomonadota</taxon>
        <taxon>Alphaproteobacteria</taxon>
        <taxon>Hyphomicrobiales</taxon>
        <taxon>Nitrobacteraceae</taxon>
        <taxon>Bradyrhizobium</taxon>
    </lineage>
</organism>
<feature type="compositionally biased region" description="Polar residues" evidence="1">
    <location>
        <begin position="86"/>
        <end position="97"/>
    </location>
</feature>
<evidence type="ECO:0000313" key="3">
    <source>
        <dbReference type="Proteomes" id="UP000215703"/>
    </source>
</evidence>
<proteinExistence type="predicted"/>
<dbReference type="AlphaFoldDB" id="A0A2U8PHN9"/>